<dbReference type="EMBL" id="PQFF01000087">
    <property type="protein sequence ID" value="RHZ83572.1"/>
    <property type="molecule type" value="Genomic_DNA"/>
</dbReference>
<gene>
    <name evidence="2" type="ORF">Glove_91g99</name>
</gene>
<reference evidence="2 3" key="1">
    <citation type="submission" date="2018-08" db="EMBL/GenBank/DDBJ databases">
        <title>Genome and evolution of the arbuscular mycorrhizal fungus Diversispora epigaea (formerly Glomus versiforme) and its bacterial endosymbionts.</title>
        <authorList>
            <person name="Sun X."/>
            <person name="Fei Z."/>
            <person name="Harrison M."/>
        </authorList>
    </citation>
    <scope>NUCLEOTIDE SEQUENCE [LARGE SCALE GENOMIC DNA]</scope>
    <source>
        <strain evidence="2 3">IT104</strain>
    </source>
</reference>
<feature type="transmembrane region" description="Helical" evidence="1">
    <location>
        <begin position="415"/>
        <end position="436"/>
    </location>
</feature>
<accession>A0A397J951</accession>
<proteinExistence type="predicted"/>
<sequence>MTSRNSDEFFKSSSDFLNDFLYEENYNINEEELNNTYNIDEICNIEPITFDIEAFLHVKEYESSSDTSSFINESITENEDINNFVETTDNDINITIKKKNSLALIPCVVIDKIDRTIQRCKSTQNLQKLWQLIGIWQIDKKVVEDIRGKLKNLGVYSSHFNFDQNRLHDQEDKQLKNTHESIIHKRCCLFCGNYYYFFSRGNNCRKYSWIINGKPIQIPCVGQKICSSLANYNEICKLAFGKVKSARFVCCEYYEKNGGHIYTRPGRCKEPPNCIKDEQILLTLLPVLKFLQFNSESKNDSKANTSSFQKIPSFFTIKTIFKLNQIPILFEEKILDSTTCEKIGIQMANQLWQSHSKLKQNKSKLESPLSIIEYYNAFPSFLIIFFYSFINIISKKKLKETNHKLKSQNKPLKQFKNIHLIKIVTFLASIFITFTFPSFKIWLPQVMASLSRRPRLLSSFYVLLVKCSIISHTNRHERRLKKT</sequence>
<protein>
    <submittedName>
        <fullName evidence="2">Uncharacterized protein</fullName>
    </submittedName>
</protein>
<comment type="caution">
    <text evidence="2">The sequence shown here is derived from an EMBL/GenBank/DDBJ whole genome shotgun (WGS) entry which is preliminary data.</text>
</comment>
<dbReference type="AlphaFoldDB" id="A0A397J951"/>
<keyword evidence="1" id="KW-0812">Transmembrane</keyword>
<name>A0A397J951_9GLOM</name>
<feature type="transmembrane region" description="Helical" evidence="1">
    <location>
        <begin position="374"/>
        <end position="394"/>
    </location>
</feature>
<keyword evidence="1" id="KW-1133">Transmembrane helix</keyword>
<dbReference type="Proteomes" id="UP000266861">
    <property type="component" value="Unassembled WGS sequence"/>
</dbReference>
<keyword evidence="1" id="KW-0472">Membrane</keyword>
<keyword evidence="3" id="KW-1185">Reference proteome</keyword>
<evidence type="ECO:0000313" key="2">
    <source>
        <dbReference type="EMBL" id="RHZ83572.1"/>
    </source>
</evidence>
<evidence type="ECO:0000256" key="1">
    <source>
        <dbReference type="SAM" id="Phobius"/>
    </source>
</evidence>
<organism evidence="2 3">
    <name type="scientific">Diversispora epigaea</name>
    <dbReference type="NCBI Taxonomy" id="1348612"/>
    <lineage>
        <taxon>Eukaryota</taxon>
        <taxon>Fungi</taxon>
        <taxon>Fungi incertae sedis</taxon>
        <taxon>Mucoromycota</taxon>
        <taxon>Glomeromycotina</taxon>
        <taxon>Glomeromycetes</taxon>
        <taxon>Diversisporales</taxon>
        <taxon>Diversisporaceae</taxon>
        <taxon>Diversispora</taxon>
    </lineage>
</organism>
<evidence type="ECO:0000313" key="3">
    <source>
        <dbReference type="Proteomes" id="UP000266861"/>
    </source>
</evidence>
<feature type="transmembrane region" description="Helical" evidence="1">
    <location>
        <begin position="456"/>
        <end position="473"/>
    </location>
</feature>